<dbReference type="EMBL" id="KZ293670">
    <property type="protein sequence ID" value="PBK88935.1"/>
    <property type="molecule type" value="Genomic_DNA"/>
</dbReference>
<name>A0A2H3D102_ARMGA</name>
<gene>
    <name evidence="1" type="ORF">ARMGADRAFT_936601</name>
</gene>
<dbReference type="OrthoDB" id="3258141at2759"/>
<organism evidence="1 2">
    <name type="scientific">Armillaria gallica</name>
    <name type="common">Bulbous honey fungus</name>
    <name type="synonym">Armillaria bulbosa</name>
    <dbReference type="NCBI Taxonomy" id="47427"/>
    <lineage>
        <taxon>Eukaryota</taxon>
        <taxon>Fungi</taxon>
        <taxon>Dikarya</taxon>
        <taxon>Basidiomycota</taxon>
        <taxon>Agaricomycotina</taxon>
        <taxon>Agaricomycetes</taxon>
        <taxon>Agaricomycetidae</taxon>
        <taxon>Agaricales</taxon>
        <taxon>Marasmiineae</taxon>
        <taxon>Physalacriaceae</taxon>
        <taxon>Armillaria</taxon>
    </lineage>
</organism>
<dbReference type="AlphaFoldDB" id="A0A2H3D102"/>
<proteinExistence type="predicted"/>
<accession>A0A2H3D102</accession>
<reference evidence="2" key="1">
    <citation type="journal article" date="2017" name="Nat. Ecol. Evol.">
        <title>Genome expansion and lineage-specific genetic innovations in the forest pathogenic fungi Armillaria.</title>
        <authorList>
            <person name="Sipos G."/>
            <person name="Prasanna A.N."/>
            <person name="Walter M.C."/>
            <person name="O'Connor E."/>
            <person name="Balint B."/>
            <person name="Krizsan K."/>
            <person name="Kiss B."/>
            <person name="Hess J."/>
            <person name="Varga T."/>
            <person name="Slot J."/>
            <person name="Riley R."/>
            <person name="Boka B."/>
            <person name="Rigling D."/>
            <person name="Barry K."/>
            <person name="Lee J."/>
            <person name="Mihaltcheva S."/>
            <person name="LaButti K."/>
            <person name="Lipzen A."/>
            <person name="Waldron R."/>
            <person name="Moloney N.M."/>
            <person name="Sperisen C."/>
            <person name="Kredics L."/>
            <person name="Vagvoelgyi C."/>
            <person name="Patrignani A."/>
            <person name="Fitzpatrick D."/>
            <person name="Nagy I."/>
            <person name="Doyle S."/>
            <person name="Anderson J.B."/>
            <person name="Grigoriev I.V."/>
            <person name="Gueldener U."/>
            <person name="Muensterkoetter M."/>
            <person name="Nagy L.G."/>
        </authorList>
    </citation>
    <scope>NUCLEOTIDE SEQUENCE [LARGE SCALE GENOMIC DNA]</scope>
    <source>
        <strain evidence="2">Ar21-2</strain>
    </source>
</reference>
<dbReference type="InParanoid" id="A0A2H3D102"/>
<sequence>MIQDRNVKLISLLDLESMVVNFTVDLFMMLGYVKCDRLAHTCIDLPLLICGEYRHTKTDVCLIDCS</sequence>
<dbReference type="Proteomes" id="UP000217790">
    <property type="component" value="Unassembled WGS sequence"/>
</dbReference>
<evidence type="ECO:0000313" key="2">
    <source>
        <dbReference type="Proteomes" id="UP000217790"/>
    </source>
</evidence>
<protein>
    <submittedName>
        <fullName evidence="1">Uncharacterized protein</fullName>
    </submittedName>
</protein>
<evidence type="ECO:0000313" key="1">
    <source>
        <dbReference type="EMBL" id="PBK88935.1"/>
    </source>
</evidence>
<keyword evidence="2" id="KW-1185">Reference proteome</keyword>